<gene>
    <name evidence="1" type="ORF">L6452_43745</name>
</gene>
<keyword evidence="2" id="KW-1185">Reference proteome</keyword>
<protein>
    <submittedName>
        <fullName evidence="1">Uncharacterized protein</fullName>
    </submittedName>
</protein>
<dbReference type="EMBL" id="CM042064">
    <property type="protein sequence ID" value="KAI3665127.1"/>
    <property type="molecule type" value="Genomic_DNA"/>
</dbReference>
<organism evidence="1 2">
    <name type="scientific">Arctium lappa</name>
    <name type="common">Greater burdock</name>
    <name type="synonym">Lappa major</name>
    <dbReference type="NCBI Taxonomy" id="4217"/>
    <lineage>
        <taxon>Eukaryota</taxon>
        <taxon>Viridiplantae</taxon>
        <taxon>Streptophyta</taxon>
        <taxon>Embryophyta</taxon>
        <taxon>Tracheophyta</taxon>
        <taxon>Spermatophyta</taxon>
        <taxon>Magnoliopsida</taxon>
        <taxon>eudicotyledons</taxon>
        <taxon>Gunneridae</taxon>
        <taxon>Pentapetalae</taxon>
        <taxon>asterids</taxon>
        <taxon>campanulids</taxon>
        <taxon>Asterales</taxon>
        <taxon>Asteraceae</taxon>
        <taxon>Carduoideae</taxon>
        <taxon>Cardueae</taxon>
        <taxon>Arctiinae</taxon>
        <taxon>Arctium</taxon>
    </lineage>
</organism>
<sequence length="75" mass="8212">MEGHIRVFPLIFSDDLTLADDLGNSSWYHGSKFSGFLNIPSLDDSGKGFVEESVKVLDDSSPELRHENPVSSQGS</sequence>
<reference evidence="2" key="1">
    <citation type="journal article" date="2022" name="Mol. Ecol. Resour.">
        <title>The genomes of chicory, endive, great burdock and yacon provide insights into Asteraceae palaeo-polyploidization history and plant inulin production.</title>
        <authorList>
            <person name="Fan W."/>
            <person name="Wang S."/>
            <person name="Wang H."/>
            <person name="Wang A."/>
            <person name="Jiang F."/>
            <person name="Liu H."/>
            <person name="Zhao H."/>
            <person name="Xu D."/>
            <person name="Zhang Y."/>
        </authorList>
    </citation>
    <scope>NUCLEOTIDE SEQUENCE [LARGE SCALE GENOMIC DNA]</scope>
    <source>
        <strain evidence="2">cv. Niubang</strain>
    </source>
</reference>
<proteinExistence type="predicted"/>
<dbReference type="Proteomes" id="UP001055879">
    <property type="component" value="Linkage Group LG18"/>
</dbReference>
<reference evidence="1 2" key="2">
    <citation type="journal article" date="2022" name="Mol. Ecol. Resour.">
        <title>The genomes of chicory, endive, great burdock and yacon provide insights into Asteraceae paleo-polyploidization history and plant inulin production.</title>
        <authorList>
            <person name="Fan W."/>
            <person name="Wang S."/>
            <person name="Wang H."/>
            <person name="Wang A."/>
            <person name="Jiang F."/>
            <person name="Liu H."/>
            <person name="Zhao H."/>
            <person name="Xu D."/>
            <person name="Zhang Y."/>
        </authorList>
    </citation>
    <scope>NUCLEOTIDE SEQUENCE [LARGE SCALE GENOMIC DNA]</scope>
    <source>
        <strain evidence="2">cv. Niubang</strain>
    </source>
</reference>
<evidence type="ECO:0000313" key="2">
    <source>
        <dbReference type="Proteomes" id="UP001055879"/>
    </source>
</evidence>
<name>A0ACB8XEJ9_ARCLA</name>
<accession>A0ACB8XEJ9</accession>
<evidence type="ECO:0000313" key="1">
    <source>
        <dbReference type="EMBL" id="KAI3665127.1"/>
    </source>
</evidence>
<comment type="caution">
    <text evidence="1">The sequence shown here is derived from an EMBL/GenBank/DDBJ whole genome shotgun (WGS) entry which is preliminary data.</text>
</comment>